<organism evidence="2 3">
    <name type="scientific">Phytophthora aleatoria</name>
    <dbReference type="NCBI Taxonomy" id="2496075"/>
    <lineage>
        <taxon>Eukaryota</taxon>
        <taxon>Sar</taxon>
        <taxon>Stramenopiles</taxon>
        <taxon>Oomycota</taxon>
        <taxon>Peronosporomycetes</taxon>
        <taxon>Peronosporales</taxon>
        <taxon>Peronosporaceae</taxon>
        <taxon>Phytophthora</taxon>
    </lineage>
</organism>
<evidence type="ECO:0000313" key="2">
    <source>
        <dbReference type="EMBL" id="KAG6955793.1"/>
    </source>
</evidence>
<keyword evidence="3" id="KW-1185">Reference proteome</keyword>
<dbReference type="AlphaFoldDB" id="A0A8J5M0P9"/>
<dbReference type="Proteomes" id="UP000709295">
    <property type="component" value="Unassembled WGS sequence"/>
</dbReference>
<proteinExistence type="predicted"/>
<evidence type="ECO:0008006" key="4">
    <source>
        <dbReference type="Google" id="ProtNLM"/>
    </source>
</evidence>
<name>A0A8J5M0P9_9STRA</name>
<gene>
    <name evidence="2" type="ORF">JG688_00011738</name>
</gene>
<accession>A0A8J5M0P9</accession>
<dbReference type="CDD" id="cd14686">
    <property type="entry name" value="bZIP"/>
    <property type="match status" value="1"/>
</dbReference>
<reference evidence="2" key="1">
    <citation type="submission" date="2021-01" db="EMBL/GenBank/DDBJ databases">
        <title>Phytophthora aleatoria, a newly-described species from Pinus radiata is distinct from Phytophthora cactorum isolates based on comparative genomics.</title>
        <authorList>
            <person name="Mcdougal R."/>
            <person name="Panda P."/>
            <person name="Williams N."/>
            <person name="Studholme D.J."/>
        </authorList>
    </citation>
    <scope>NUCLEOTIDE SEQUENCE</scope>
    <source>
        <strain evidence="2">NZFS 4037</strain>
    </source>
</reference>
<comment type="caution">
    <text evidence="2">The sequence shown here is derived from an EMBL/GenBank/DDBJ whole genome shotgun (WGS) entry which is preliminary data.</text>
</comment>
<feature type="coiled-coil region" evidence="1">
    <location>
        <begin position="81"/>
        <end position="115"/>
    </location>
</feature>
<evidence type="ECO:0000256" key="1">
    <source>
        <dbReference type="SAM" id="Coils"/>
    </source>
</evidence>
<protein>
    <recommendedName>
        <fullName evidence="4">BZIP domain-containing protein</fullName>
    </recommendedName>
</protein>
<keyword evidence="1" id="KW-0175">Coiled coil</keyword>
<evidence type="ECO:0000313" key="3">
    <source>
        <dbReference type="Proteomes" id="UP000709295"/>
    </source>
</evidence>
<dbReference type="EMBL" id="JAENGY010000846">
    <property type="protein sequence ID" value="KAG6955793.1"/>
    <property type="molecule type" value="Genomic_DNA"/>
</dbReference>
<sequence>MTSSFLLPPNRFSLSDTVIGGVVQRVAPLHDNNFVGHKRQFANVETDNVDEKFSLEPKRGRKMKISASRRERGRINQARYRQRQREHADNLNESIQLLQEEIKNLESQRQRIIRNAPTHQSVWSVATEYFRLFRHGYMTPMIAPDSSSVTSTKTMRQHVQLDFLKTKMAADVTDGTICGAETILENWRLFSMFHGDVNVQLKRLQQVAADSLLATMAISLTITKNTLHQLYPHLVSDDQVSPLAASLLNQRIVVCGAVRFDWDEASGRVARLDSKLDMLTPILKIVGSLENVATVFGQALITPEGKFFSSL</sequence>